<accession>A0AAF0IKK7</accession>
<protein>
    <submittedName>
        <fullName evidence="1">Uncharacterized protein</fullName>
    </submittedName>
</protein>
<sequence>MSSLKSQEIVNVREGAQSFMGSQTVPSPLYSNLHQSQKPHLLDWQLVNATSRHFRKLGKQVFFSSKTFFMHPDFADKLQKIQAEPLSTEDQQIAVACIQSIIFIQIDLLSPRWLLALPRQISIFPCLRRLDLMFYVLPDYRSEPGKLLDYISARKHLVSPFLDLLGSIGVPTDRVELGMMVAANRPWERLEDYLKDSMYPMLKAVGEIMARMKARQ</sequence>
<dbReference type="EMBL" id="CP120629">
    <property type="protein sequence ID" value="WEW59816.1"/>
    <property type="molecule type" value="Genomic_DNA"/>
</dbReference>
<gene>
    <name evidence="1" type="ORF">PRK78_005296</name>
</gene>
<dbReference type="AlphaFoldDB" id="A0AAF0IKK7"/>
<proteinExistence type="predicted"/>
<name>A0AAF0IKK7_9EURO</name>
<evidence type="ECO:0000313" key="1">
    <source>
        <dbReference type="EMBL" id="WEW59816.1"/>
    </source>
</evidence>
<reference evidence="1" key="1">
    <citation type="submission" date="2023-03" db="EMBL/GenBank/DDBJ databases">
        <title>Emydomyces testavorans Genome Sequence.</title>
        <authorList>
            <person name="Hoyer L."/>
        </authorList>
    </citation>
    <scope>NUCLEOTIDE SEQUENCE</scope>
    <source>
        <strain evidence="1">16-2883</strain>
    </source>
</reference>
<keyword evidence="2" id="KW-1185">Reference proteome</keyword>
<evidence type="ECO:0000313" key="2">
    <source>
        <dbReference type="Proteomes" id="UP001219355"/>
    </source>
</evidence>
<dbReference type="Proteomes" id="UP001219355">
    <property type="component" value="Chromosome 3"/>
</dbReference>
<organism evidence="1 2">
    <name type="scientific">Emydomyces testavorans</name>
    <dbReference type="NCBI Taxonomy" id="2070801"/>
    <lineage>
        <taxon>Eukaryota</taxon>
        <taxon>Fungi</taxon>
        <taxon>Dikarya</taxon>
        <taxon>Ascomycota</taxon>
        <taxon>Pezizomycotina</taxon>
        <taxon>Eurotiomycetes</taxon>
        <taxon>Eurotiomycetidae</taxon>
        <taxon>Onygenales</taxon>
        <taxon>Nannizziopsiaceae</taxon>
        <taxon>Emydomyces</taxon>
    </lineage>
</organism>